<evidence type="ECO:0000256" key="3">
    <source>
        <dbReference type="ARBA" id="ARBA00022704"/>
    </source>
</evidence>
<dbReference type="CDD" id="cd00042">
    <property type="entry name" value="CY"/>
    <property type="match status" value="1"/>
</dbReference>
<reference evidence="6 7" key="1">
    <citation type="journal article" date="2021" name="J. Hered.">
        <title>A chromosome-level genome assembly of the parasitoid wasp, Cotesia glomerata (Hymenoptera: Braconidae).</title>
        <authorList>
            <person name="Pinto B.J."/>
            <person name="Weis J.J."/>
            <person name="Gamble T."/>
            <person name="Ode P.J."/>
            <person name="Paul R."/>
            <person name="Zaspel J.M."/>
        </authorList>
    </citation>
    <scope>NUCLEOTIDE SEQUENCE [LARGE SCALE GENOMIC DNA]</scope>
    <source>
        <strain evidence="6">CgM1</strain>
    </source>
</reference>
<evidence type="ECO:0000313" key="7">
    <source>
        <dbReference type="Proteomes" id="UP000826195"/>
    </source>
</evidence>
<dbReference type="InterPro" id="IPR046350">
    <property type="entry name" value="Cystatin_sf"/>
</dbReference>
<dbReference type="EMBL" id="JAHXZJ010001864">
    <property type="protein sequence ID" value="KAH0550263.1"/>
    <property type="molecule type" value="Genomic_DNA"/>
</dbReference>
<dbReference type="InterPro" id="IPR000010">
    <property type="entry name" value="Cystatin_dom"/>
</dbReference>
<organism evidence="6 7">
    <name type="scientific">Cotesia glomerata</name>
    <name type="common">Lepidopteran parasitic wasp</name>
    <name type="synonym">Apanteles glomeratus</name>
    <dbReference type="NCBI Taxonomy" id="32391"/>
    <lineage>
        <taxon>Eukaryota</taxon>
        <taxon>Metazoa</taxon>
        <taxon>Ecdysozoa</taxon>
        <taxon>Arthropoda</taxon>
        <taxon>Hexapoda</taxon>
        <taxon>Insecta</taxon>
        <taxon>Pterygota</taxon>
        <taxon>Neoptera</taxon>
        <taxon>Endopterygota</taxon>
        <taxon>Hymenoptera</taxon>
        <taxon>Apocrita</taxon>
        <taxon>Ichneumonoidea</taxon>
        <taxon>Braconidae</taxon>
        <taxon>Microgastrinae</taxon>
        <taxon>Cotesia</taxon>
    </lineage>
</organism>
<keyword evidence="7" id="KW-1185">Reference proteome</keyword>
<evidence type="ECO:0000313" key="6">
    <source>
        <dbReference type="EMBL" id="KAH0550263.1"/>
    </source>
</evidence>
<dbReference type="PANTHER" id="PTHR46186">
    <property type="entry name" value="CYSTATIN"/>
    <property type="match status" value="1"/>
</dbReference>
<comment type="similarity">
    <text evidence="1">Belongs to the cystatin family.</text>
</comment>
<dbReference type="PROSITE" id="PS00287">
    <property type="entry name" value="CYSTATIN"/>
    <property type="match status" value="1"/>
</dbReference>
<dbReference type="SUPFAM" id="SSF54403">
    <property type="entry name" value="Cystatin/monellin"/>
    <property type="match status" value="1"/>
</dbReference>
<accession>A0AAV7HYX8</accession>
<comment type="caution">
    <text evidence="6">The sequence shown here is derived from an EMBL/GenBank/DDBJ whole genome shotgun (WGS) entry which is preliminary data.</text>
</comment>
<keyword evidence="3" id="KW-0789">Thiol protease inhibitor</keyword>
<dbReference type="PANTHER" id="PTHR46186:SF2">
    <property type="entry name" value="CYSTATIN"/>
    <property type="match status" value="1"/>
</dbReference>
<proteinExistence type="inferred from homology"/>
<dbReference type="AlphaFoldDB" id="A0AAV7HYX8"/>
<dbReference type="Pfam" id="PF00031">
    <property type="entry name" value="Cystatin"/>
    <property type="match status" value="1"/>
</dbReference>
<evidence type="ECO:0000256" key="2">
    <source>
        <dbReference type="ARBA" id="ARBA00022690"/>
    </source>
</evidence>
<dbReference type="GO" id="GO:0004869">
    <property type="term" value="F:cysteine-type endopeptidase inhibitor activity"/>
    <property type="evidence" value="ECO:0007669"/>
    <property type="project" value="UniProtKB-KW"/>
</dbReference>
<dbReference type="GO" id="GO:0005737">
    <property type="term" value="C:cytoplasm"/>
    <property type="evidence" value="ECO:0007669"/>
    <property type="project" value="TreeGrafter"/>
</dbReference>
<dbReference type="InterPro" id="IPR018073">
    <property type="entry name" value="Prot_inh_cystat_CS"/>
</dbReference>
<dbReference type="GO" id="GO:0031982">
    <property type="term" value="C:vesicle"/>
    <property type="evidence" value="ECO:0007669"/>
    <property type="project" value="TreeGrafter"/>
</dbReference>
<sequence length="134" mass="15106">MHNQYRIFKIILVCLIFAIIATEAKRSVPGAPQSIPIDSPEIQEYTKKGLKQFSATYEGAKEPVVAEIVSASRQTVAGSLYKIKVRFGESSCPKGQFTETCLLVEESPTKDCEIKIWERPWIQENPLEITIKCE</sequence>
<protein>
    <recommendedName>
        <fullName evidence="5">Cystatin domain-containing protein</fullName>
    </recommendedName>
</protein>
<name>A0AAV7HYX8_COTGL</name>
<evidence type="ECO:0000259" key="5">
    <source>
        <dbReference type="SMART" id="SM00043"/>
    </source>
</evidence>
<keyword evidence="4" id="KW-0732">Signal</keyword>
<gene>
    <name evidence="6" type="ORF">KQX54_018474</name>
</gene>
<dbReference type="Gene3D" id="3.10.450.10">
    <property type="match status" value="1"/>
</dbReference>
<evidence type="ECO:0000256" key="4">
    <source>
        <dbReference type="SAM" id="SignalP"/>
    </source>
</evidence>
<feature type="chain" id="PRO_5043798530" description="Cystatin domain-containing protein" evidence="4">
    <location>
        <begin position="25"/>
        <end position="134"/>
    </location>
</feature>
<dbReference type="Proteomes" id="UP000826195">
    <property type="component" value="Unassembled WGS sequence"/>
</dbReference>
<feature type="domain" description="Cystatin" evidence="5">
    <location>
        <begin position="27"/>
        <end position="134"/>
    </location>
</feature>
<evidence type="ECO:0000256" key="1">
    <source>
        <dbReference type="ARBA" id="ARBA00009403"/>
    </source>
</evidence>
<dbReference type="GO" id="GO:0005615">
    <property type="term" value="C:extracellular space"/>
    <property type="evidence" value="ECO:0007669"/>
    <property type="project" value="TreeGrafter"/>
</dbReference>
<feature type="signal peptide" evidence="4">
    <location>
        <begin position="1"/>
        <end position="24"/>
    </location>
</feature>
<dbReference type="SMART" id="SM00043">
    <property type="entry name" value="CY"/>
    <property type="match status" value="1"/>
</dbReference>
<keyword evidence="2" id="KW-0646">Protease inhibitor</keyword>